<comment type="caution">
    <text evidence="7">The sequence shown here is derived from an EMBL/GenBank/DDBJ whole genome shotgun (WGS) entry which is preliminary data.</text>
</comment>
<keyword evidence="2 5" id="KW-0812">Transmembrane</keyword>
<sequence length="265" mass="30889">MIATTFAYVFELITPYFFKLFVNTLQTGDFDQLYKLILIYIATQFAGLVFGNLKYLLGDIVAVDTSIDIRRSIFKYVQELDISFHSGKSTGALISAFKRGDNAFWGLYERLNQRMWEIVIGFAVMGYFFIQIDYRFVLIFLVSFLLTLVATKYLAGYNIKTRNEFNEWEDQISGIITDNLINYETVKLFAKEGWEQNRLKNTFKTWKKFLWRHFWTYRMIDMSIGSLVNISVFLVLAFSLNLIKEGGIGIGDFVLIICSFPNFLI</sequence>
<proteinExistence type="predicted"/>
<evidence type="ECO:0000256" key="5">
    <source>
        <dbReference type="SAM" id="Phobius"/>
    </source>
</evidence>
<evidence type="ECO:0000313" key="8">
    <source>
        <dbReference type="Proteomes" id="UP000034215"/>
    </source>
</evidence>
<comment type="subcellular location">
    <subcellularLocation>
        <location evidence="1">Cell membrane</location>
        <topology evidence="1">Multi-pass membrane protein</topology>
    </subcellularLocation>
</comment>
<dbReference type="InterPro" id="IPR039421">
    <property type="entry name" value="Type_1_exporter"/>
</dbReference>
<evidence type="ECO:0000256" key="1">
    <source>
        <dbReference type="ARBA" id="ARBA00004651"/>
    </source>
</evidence>
<dbReference type="Proteomes" id="UP000034215">
    <property type="component" value="Unassembled WGS sequence"/>
</dbReference>
<dbReference type="InterPro" id="IPR036640">
    <property type="entry name" value="ABC1_TM_sf"/>
</dbReference>
<evidence type="ECO:0000313" key="7">
    <source>
        <dbReference type="EMBL" id="KKR40612.1"/>
    </source>
</evidence>
<dbReference type="Gene3D" id="1.20.1560.10">
    <property type="entry name" value="ABC transporter type 1, transmembrane domain"/>
    <property type="match status" value="1"/>
</dbReference>
<feature type="transmembrane region" description="Helical" evidence="5">
    <location>
        <begin position="33"/>
        <end position="53"/>
    </location>
</feature>
<dbReference type="PROSITE" id="PS50929">
    <property type="entry name" value="ABC_TM1F"/>
    <property type="match status" value="1"/>
</dbReference>
<feature type="domain" description="ABC transmembrane type-1" evidence="6">
    <location>
        <begin position="1"/>
        <end position="265"/>
    </location>
</feature>
<dbReference type="AlphaFoldDB" id="A0A0G0TRZ6"/>
<dbReference type="GO" id="GO:0140359">
    <property type="term" value="F:ABC-type transporter activity"/>
    <property type="evidence" value="ECO:0007669"/>
    <property type="project" value="InterPro"/>
</dbReference>
<evidence type="ECO:0000259" key="6">
    <source>
        <dbReference type="PROSITE" id="PS50929"/>
    </source>
</evidence>
<feature type="transmembrane region" description="Helical" evidence="5">
    <location>
        <begin position="114"/>
        <end position="130"/>
    </location>
</feature>
<dbReference type="InterPro" id="IPR011527">
    <property type="entry name" value="ABC1_TM_dom"/>
</dbReference>
<dbReference type="GO" id="GO:0005524">
    <property type="term" value="F:ATP binding"/>
    <property type="evidence" value="ECO:0007669"/>
    <property type="project" value="InterPro"/>
</dbReference>
<feature type="transmembrane region" description="Helical" evidence="5">
    <location>
        <begin position="246"/>
        <end position="264"/>
    </location>
</feature>
<dbReference type="Pfam" id="PF00664">
    <property type="entry name" value="ABC_membrane"/>
    <property type="match status" value="1"/>
</dbReference>
<feature type="transmembrane region" description="Helical" evidence="5">
    <location>
        <begin position="136"/>
        <end position="155"/>
    </location>
</feature>
<keyword evidence="3 5" id="KW-1133">Transmembrane helix</keyword>
<dbReference type="GO" id="GO:0005886">
    <property type="term" value="C:plasma membrane"/>
    <property type="evidence" value="ECO:0007669"/>
    <property type="project" value="UniProtKB-SubCell"/>
</dbReference>
<name>A0A0G0TRZ6_9BACT</name>
<feature type="transmembrane region" description="Helical" evidence="5">
    <location>
        <begin position="219"/>
        <end position="240"/>
    </location>
</feature>
<accession>A0A0G0TRZ6</accession>
<evidence type="ECO:0000256" key="3">
    <source>
        <dbReference type="ARBA" id="ARBA00022989"/>
    </source>
</evidence>
<evidence type="ECO:0000256" key="2">
    <source>
        <dbReference type="ARBA" id="ARBA00022692"/>
    </source>
</evidence>
<evidence type="ECO:0000256" key="4">
    <source>
        <dbReference type="ARBA" id="ARBA00023136"/>
    </source>
</evidence>
<dbReference type="EMBL" id="LBYA01000041">
    <property type="protein sequence ID" value="KKR40612.1"/>
    <property type="molecule type" value="Genomic_DNA"/>
</dbReference>
<dbReference type="GO" id="GO:0034040">
    <property type="term" value="F:ATPase-coupled lipid transmembrane transporter activity"/>
    <property type="evidence" value="ECO:0007669"/>
    <property type="project" value="TreeGrafter"/>
</dbReference>
<reference evidence="7 8" key="1">
    <citation type="journal article" date="2015" name="Nature">
        <title>rRNA introns, odd ribosomes, and small enigmatic genomes across a large radiation of phyla.</title>
        <authorList>
            <person name="Brown C.T."/>
            <person name="Hug L.A."/>
            <person name="Thomas B.C."/>
            <person name="Sharon I."/>
            <person name="Castelle C.J."/>
            <person name="Singh A."/>
            <person name="Wilkins M.J."/>
            <person name="Williams K.H."/>
            <person name="Banfield J.F."/>
        </authorList>
    </citation>
    <scope>NUCLEOTIDE SEQUENCE [LARGE SCALE GENOMIC DNA]</scope>
</reference>
<dbReference type="SUPFAM" id="SSF90123">
    <property type="entry name" value="ABC transporter transmembrane region"/>
    <property type="match status" value="1"/>
</dbReference>
<gene>
    <name evidence="7" type="ORF">UT76_C0041G0006</name>
</gene>
<protein>
    <recommendedName>
        <fullName evidence="6">ABC transmembrane type-1 domain-containing protein</fullName>
    </recommendedName>
</protein>
<keyword evidence="4 5" id="KW-0472">Membrane</keyword>
<dbReference type="PANTHER" id="PTHR24221">
    <property type="entry name" value="ATP-BINDING CASSETTE SUB-FAMILY B"/>
    <property type="match status" value="1"/>
</dbReference>
<organism evidence="7 8">
    <name type="scientific">Candidatus Woesebacteria bacterium GW2011_GWB1_40_12</name>
    <dbReference type="NCBI Taxonomy" id="1618576"/>
    <lineage>
        <taxon>Bacteria</taxon>
        <taxon>Candidatus Woeseibacteriota</taxon>
    </lineage>
</organism>
<dbReference type="PANTHER" id="PTHR24221:SF654">
    <property type="entry name" value="ATP-BINDING CASSETTE SUB-FAMILY B MEMBER 6"/>
    <property type="match status" value="1"/>
</dbReference>